<dbReference type="RefSeq" id="WP_110986902.1">
    <property type="nucleotide sequence ID" value="NZ_CAWNWM010000009.1"/>
</dbReference>
<comment type="caution">
    <text evidence="4">The sequence shown here is derived from an EMBL/GenBank/DDBJ whole genome shotgun (WGS) entry which is preliminary data.</text>
</comment>
<feature type="region of interest" description="Disordered" evidence="2">
    <location>
        <begin position="27"/>
        <end position="61"/>
    </location>
</feature>
<organism evidence="4 5">
    <name type="scientific">Acaryochloris thomasi RCC1774</name>
    <dbReference type="NCBI Taxonomy" id="1764569"/>
    <lineage>
        <taxon>Bacteria</taxon>
        <taxon>Bacillati</taxon>
        <taxon>Cyanobacteriota</taxon>
        <taxon>Cyanophyceae</taxon>
        <taxon>Acaryochloridales</taxon>
        <taxon>Acaryochloridaceae</taxon>
        <taxon>Acaryochloris</taxon>
        <taxon>Acaryochloris thomasi</taxon>
    </lineage>
</organism>
<feature type="compositionally biased region" description="Acidic residues" evidence="2">
    <location>
        <begin position="48"/>
        <end position="57"/>
    </location>
</feature>
<keyword evidence="1" id="KW-0378">Hydrolase</keyword>
<keyword evidence="3" id="KW-0732">Signal</keyword>
<evidence type="ECO:0008006" key="6">
    <source>
        <dbReference type="Google" id="ProtNLM"/>
    </source>
</evidence>
<dbReference type="InterPro" id="IPR029033">
    <property type="entry name" value="His_PPase_superfam"/>
</dbReference>
<feature type="signal peptide" evidence="3">
    <location>
        <begin position="1"/>
        <end position="24"/>
    </location>
</feature>
<evidence type="ECO:0000313" key="4">
    <source>
        <dbReference type="EMBL" id="PZD72628.1"/>
    </source>
</evidence>
<sequence>MIKKSKTVELFLALGLAVSVAACSSDVSSTGGGEAGSSETPVVAEVPEGGEGEEYSEGEQANADFEDKLSGPELLSALKEGGHVIYFRHAQTEKDYADQADPNLNLTDCETQRKLNDVGEKQAKDIGAAFKEKNIPVGEVITSEYCRAWKTADLAFGQHTKNSKLNFLPFEDYTDAQVEEMKANVTPLLTATPADGKNTILVGHDDIFEAATGIYPDPQGIAYVLTPDGSGAFELQANVLPDEWATL</sequence>
<name>A0A2W1JGE5_9CYAN</name>
<evidence type="ECO:0000256" key="3">
    <source>
        <dbReference type="SAM" id="SignalP"/>
    </source>
</evidence>
<proteinExistence type="predicted"/>
<dbReference type="SUPFAM" id="SSF53254">
    <property type="entry name" value="Phosphoglycerate mutase-like"/>
    <property type="match status" value="1"/>
</dbReference>
<dbReference type="EMBL" id="PQWO01000009">
    <property type="protein sequence ID" value="PZD72628.1"/>
    <property type="molecule type" value="Genomic_DNA"/>
</dbReference>
<evidence type="ECO:0000256" key="2">
    <source>
        <dbReference type="SAM" id="MobiDB-lite"/>
    </source>
</evidence>
<dbReference type="PROSITE" id="PS51257">
    <property type="entry name" value="PROKAR_LIPOPROTEIN"/>
    <property type="match status" value="1"/>
</dbReference>
<dbReference type="InterPro" id="IPR013078">
    <property type="entry name" value="His_Pase_superF_clade-1"/>
</dbReference>
<dbReference type="Gene3D" id="3.40.50.1240">
    <property type="entry name" value="Phosphoglycerate mutase-like"/>
    <property type="match status" value="1"/>
</dbReference>
<dbReference type="PANTHER" id="PTHR20935:SF1">
    <property type="entry name" value="SLL1549 PROTEIN"/>
    <property type="match status" value="1"/>
</dbReference>
<keyword evidence="5" id="KW-1185">Reference proteome</keyword>
<dbReference type="NCBIfam" id="NF004841">
    <property type="entry name" value="PRK06193.1-1"/>
    <property type="match status" value="1"/>
</dbReference>
<dbReference type="GO" id="GO:0016787">
    <property type="term" value="F:hydrolase activity"/>
    <property type="evidence" value="ECO:0007669"/>
    <property type="project" value="UniProtKB-KW"/>
</dbReference>
<dbReference type="Proteomes" id="UP000248857">
    <property type="component" value="Unassembled WGS sequence"/>
</dbReference>
<reference evidence="4 5" key="1">
    <citation type="journal article" date="2018" name="Sci. Rep.">
        <title>A novel species of the marine cyanobacterium Acaryochloris with a unique pigment content and lifestyle.</title>
        <authorList>
            <person name="Partensky F."/>
            <person name="Six C."/>
            <person name="Ratin M."/>
            <person name="Garczarek L."/>
            <person name="Vaulot D."/>
            <person name="Probert I."/>
            <person name="Calteau A."/>
            <person name="Gourvil P."/>
            <person name="Marie D."/>
            <person name="Grebert T."/>
            <person name="Bouchier C."/>
            <person name="Le Panse S."/>
            <person name="Gachenot M."/>
            <person name="Rodriguez F."/>
            <person name="Garrido J.L."/>
        </authorList>
    </citation>
    <scope>NUCLEOTIDE SEQUENCE [LARGE SCALE GENOMIC DNA]</scope>
    <source>
        <strain evidence="4 5">RCC1774</strain>
    </source>
</reference>
<gene>
    <name evidence="4" type="ORF">C1752_03464</name>
</gene>
<protein>
    <recommendedName>
        <fullName evidence="6">Histidine phosphatase family protein</fullName>
    </recommendedName>
</protein>
<dbReference type="Pfam" id="PF00300">
    <property type="entry name" value="His_Phos_1"/>
    <property type="match status" value="1"/>
</dbReference>
<feature type="chain" id="PRO_5016043585" description="Histidine phosphatase family protein" evidence="3">
    <location>
        <begin position="25"/>
        <end position="247"/>
    </location>
</feature>
<dbReference type="PANTHER" id="PTHR20935">
    <property type="entry name" value="PHOSPHOGLYCERATE MUTASE-RELATED"/>
    <property type="match status" value="1"/>
</dbReference>
<evidence type="ECO:0000256" key="1">
    <source>
        <dbReference type="ARBA" id="ARBA00022801"/>
    </source>
</evidence>
<evidence type="ECO:0000313" key="5">
    <source>
        <dbReference type="Proteomes" id="UP000248857"/>
    </source>
</evidence>
<dbReference type="AlphaFoldDB" id="A0A2W1JGE5"/>
<accession>A0A2W1JGE5</accession>
<dbReference type="InterPro" id="IPR051021">
    <property type="entry name" value="Mito_Ser/Thr_phosphatase"/>
</dbReference>
<dbReference type="OrthoDB" id="2237472at2"/>